<gene>
    <name evidence="10" type="ORF">CC78DRAFT_498782</name>
</gene>
<feature type="compositionally biased region" description="Acidic residues" evidence="6">
    <location>
        <begin position="93"/>
        <end position="105"/>
    </location>
</feature>
<feature type="compositionally biased region" description="Basic and acidic residues" evidence="6">
    <location>
        <begin position="591"/>
        <end position="601"/>
    </location>
</feature>
<dbReference type="Pfam" id="PF03835">
    <property type="entry name" value="Rad4"/>
    <property type="match status" value="1"/>
</dbReference>
<name>A0A9P4N7J3_9PLEO</name>
<evidence type="ECO:0000259" key="9">
    <source>
        <dbReference type="SMART" id="SM01032"/>
    </source>
</evidence>
<feature type="region of interest" description="Disordered" evidence="6">
    <location>
        <begin position="582"/>
        <end position="601"/>
    </location>
</feature>
<feature type="compositionally biased region" description="Acidic residues" evidence="6">
    <location>
        <begin position="54"/>
        <end position="75"/>
    </location>
</feature>
<accession>A0A9P4N7J3</accession>
<evidence type="ECO:0000256" key="4">
    <source>
        <dbReference type="ARBA" id="ARBA00023204"/>
    </source>
</evidence>
<dbReference type="SMART" id="SM01030">
    <property type="entry name" value="BHD_1"/>
    <property type="match status" value="1"/>
</dbReference>
<dbReference type="GO" id="GO:0006289">
    <property type="term" value="P:nucleotide-excision repair"/>
    <property type="evidence" value="ECO:0007669"/>
    <property type="project" value="InterPro"/>
</dbReference>
<proteinExistence type="inferred from homology"/>
<feature type="compositionally biased region" description="Basic residues" evidence="6">
    <location>
        <begin position="1"/>
        <end position="12"/>
    </location>
</feature>
<comment type="caution">
    <text evidence="10">The sequence shown here is derived from an EMBL/GenBank/DDBJ whole genome shotgun (WGS) entry which is preliminary data.</text>
</comment>
<dbReference type="Proteomes" id="UP000800093">
    <property type="component" value="Unassembled WGS sequence"/>
</dbReference>
<evidence type="ECO:0000313" key="10">
    <source>
        <dbReference type="EMBL" id="KAF2262211.1"/>
    </source>
</evidence>
<evidence type="ECO:0000256" key="2">
    <source>
        <dbReference type="ARBA" id="ARBA00009525"/>
    </source>
</evidence>
<keyword evidence="11" id="KW-1185">Reference proteome</keyword>
<sequence length="862" mass="98650">MPPVSFRKRFRSRSSSAEPSSKRPARRVRESIFQTLDAPPTVKRTLSQTKALLEQEEDYDSELSEPGSSEEEFEDVVIAPSKTKSKRKIEAIDSTDSEDNEEWEDALGSQPPREHDHEPMPVISGDLELTLSSTAPLKAFASNKHRKKGPTKIQRNIRNATHCMHVQSLMFHNLMRNAWVQDKKVQRILAENMTTGCWREMNRFWKDTGITDGLERVVQGTWRKRKPAEPGMNSGKNGRDWATASNRLEPNTPNLSAGDPLLRLLRYLSTFWKSKFKITTPSLRKRGYLSPSTLEAEIAAWKEDPRHAEIFGERIENLEAFREAARKCEGSKDVGQQLFTALLRGLGIEARMVASLQPVGLGCSQVEEGKPKNLDRLEAGRTTSRSTEIPKMRMEKLRRESFANGTKTSPISLDEDFSDESSSGSTSTYSKLDKNSKKNLAKAYKPFEELPNPTYWTEAISQLTHTPISVSPLPRPVIATPSRPDDMLQFYPRSSRARKLRQVFAYVIAFSSDGTAKDVTTRYLPKHEWPGKTKGFRMPVEKVPVYDKQGKIKEWKEFDWVKFVLRLYARDISQRQPWDEIEDEGDLVPPKPKDIDEEGGKETVQGYKESAGYVLERHLRREEALKPGAEIVRHFVTGKGENLKKEPVYRRKDITLCKPAEWWYKEGRAVKEGEHPLKLVPVRAVTATRKRELKEQEREGGEKAKQGLYSEDQTDWIIPDPIVDGVIPKNAFGNMDVYVPTMIPKGAVHIPLKGSARICRLLNIDYAEACTGFEYFEQRAVQVLKGVVVAAEHEDLVIEAWELEEEENQRIESEKMEKLLLGLWRRFYLGLKIKERLKVEYGDDLELLEQQADKEVHEDEEQ</sequence>
<dbReference type="Gene3D" id="3.90.260.10">
    <property type="entry name" value="Transglutaminase-like"/>
    <property type="match status" value="1"/>
</dbReference>
<dbReference type="GO" id="GO:0006298">
    <property type="term" value="P:mismatch repair"/>
    <property type="evidence" value="ECO:0007669"/>
    <property type="project" value="TreeGrafter"/>
</dbReference>
<evidence type="ECO:0000256" key="1">
    <source>
        <dbReference type="ARBA" id="ARBA00004123"/>
    </source>
</evidence>
<dbReference type="Pfam" id="PF10405">
    <property type="entry name" value="BHD_3"/>
    <property type="match status" value="1"/>
</dbReference>
<evidence type="ECO:0000256" key="3">
    <source>
        <dbReference type="ARBA" id="ARBA00022763"/>
    </source>
</evidence>
<dbReference type="SUPFAM" id="SSF54001">
    <property type="entry name" value="Cysteine proteinases"/>
    <property type="match status" value="1"/>
</dbReference>
<dbReference type="GO" id="GO:0000111">
    <property type="term" value="C:nucleotide-excision repair factor 2 complex"/>
    <property type="evidence" value="ECO:0007669"/>
    <property type="project" value="TreeGrafter"/>
</dbReference>
<feature type="region of interest" description="Disordered" evidence="6">
    <location>
        <begin position="225"/>
        <end position="253"/>
    </location>
</feature>
<dbReference type="Pfam" id="PF10404">
    <property type="entry name" value="BHD_2"/>
    <property type="match status" value="1"/>
</dbReference>
<dbReference type="InterPro" id="IPR018325">
    <property type="entry name" value="Rad4/PNGase_transGLS-fold"/>
</dbReference>
<dbReference type="Gene3D" id="2.20.20.110">
    <property type="entry name" value="Rad4, beta-hairpin domain BHD1"/>
    <property type="match status" value="1"/>
</dbReference>
<feature type="domain" description="Rad4 beta-hairpin" evidence="7">
    <location>
        <begin position="598"/>
        <end position="655"/>
    </location>
</feature>
<keyword evidence="3" id="KW-0227">DNA damage</keyword>
<keyword evidence="5" id="KW-0539">Nucleus</keyword>
<dbReference type="Gene3D" id="3.30.60.290">
    <property type="entry name" value="Rad4, beta-hairpin domain BHD2"/>
    <property type="match status" value="1"/>
</dbReference>
<dbReference type="InterPro" id="IPR018327">
    <property type="entry name" value="BHD_2"/>
</dbReference>
<comment type="similarity">
    <text evidence="2">Belongs to the XPC family.</text>
</comment>
<dbReference type="AlphaFoldDB" id="A0A9P4N7J3"/>
<dbReference type="InterPro" id="IPR042488">
    <property type="entry name" value="Rad4_BHD3_sf"/>
</dbReference>
<dbReference type="InterPro" id="IPR036985">
    <property type="entry name" value="Transglutaminase-like_sf"/>
</dbReference>
<evidence type="ECO:0000313" key="11">
    <source>
        <dbReference type="Proteomes" id="UP000800093"/>
    </source>
</evidence>
<comment type="subcellular location">
    <subcellularLocation>
        <location evidence="1">Nucleus</location>
    </subcellularLocation>
</comment>
<evidence type="ECO:0000256" key="5">
    <source>
        <dbReference type="ARBA" id="ARBA00023242"/>
    </source>
</evidence>
<dbReference type="SMART" id="SM01031">
    <property type="entry name" value="BHD_2"/>
    <property type="match status" value="1"/>
</dbReference>
<organism evidence="10 11">
    <name type="scientific">Lojkania enalia</name>
    <dbReference type="NCBI Taxonomy" id="147567"/>
    <lineage>
        <taxon>Eukaryota</taxon>
        <taxon>Fungi</taxon>
        <taxon>Dikarya</taxon>
        <taxon>Ascomycota</taxon>
        <taxon>Pezizomycotina</taxon>
        <taxon>Dothideomycetes</taxon>
        <taxon>Pleosporomycetidae</taxon>
        <taxon>Pleosporales</taxon>
        <taxon>Pleosporales incertae sedis</taxon>
        <taxon>Lojkania</taxon>
    </lineage>
</organism>
<dbReference type="InterPro" id="IPR018326">
    <property type="entry name" value="Rad4_beta-hairpin_dom1"/>
</dbReference>
<dbReference type="SMART" id="SM01032">
    <property type="entry name" value="BHD_3"/>
    <property type="match status" value="1"/>
</dbReference>
<keyword evidence="4" id="KW-0234">DNA repair</keyword>
<evidence type="ECO:0000256" key="6">
    <source>
        <dbReference type="SAM" id="MobiDB-lite"/>
    </source>
</evidence>
<feature type="domain" description="Rad4 beta-hairpin" evidence="8">
    <location>
        <begin position="657"/>
        <end position="720"/>
    </location>
</feature>
<protein>
    <submittedName>
        <fullName evidence="10">Rad4-domain-containing protein</fullName>
    </submittedName>
</protein>
<dbReference type="GO" id="GO:0005737">
    <property type="term" value="C:cytoplasm"/>
    <property type="evidence" value="ECO:0007669"/>
    <property type="project" value="TreeGrafter"/>
</dbReference>
<feature type="domain" description="Rad4 beta-hairpin" evidence="9">
    <location>
        <begin position="727"/>
        <end position="801"/>
    </location>
</feature>
<reference evidence="11" key="1">
    <citation type="journal article" date="2020" name="Stud. Mycol.">
        <title>101 Dothideomycetes genomes: A test case for predicting lifestyles and emergence of pathogens.</title>
        <authorList>
            <person name="Haridas S."/>
            <person name="Albert R."/>
            <person name="Binder M."/>
            <person name="Bloem J."/>
            <person name="LaButti K."/>
            <person name="Salamov A."/>
            <person name="Andreopoulos B."/>
            <person name="Baker S."/>
            <person name="Barry K."/>
            <person name="Bills G."/>
            <person name="Bluhm B."/>
            <person name="Cannon C."/>
            <person name="Castanera R."/>
            <person name="Culley D."/>
            <person name="Daum C."/>
            <person name="Ezra D."/>
            <person name="Gonzalez J."/>
            <person name="Henrissat B."/>
            <person name="Kuo A."/>
            <person name="Liang C."/>
            <person name="Lipzen A."/>
            <person name="Lutzoni F."/>
            <person name="Magnuson J."/>
            <person name="Mondo S."/>
            <person name="Nolan M."/>
            <person name="Ohm R."/>
            <person name="Pangilinan J."/>
            <person name="Park H.-J."/>
            <person name="Ramirez L."/>
            <person name="Alfaro M."/>
            <person name="Sun H."/>
            <person name="Tritt A."/>
            <person name="Yoshinaga Y."/>
            <person name="Zwiers L.-H."/>
            <person name="Turgeon B."/>
            <person name="Goodwin S."/>
            <person name="Spatafora J."/>
            <person name="Crous P."/>
            <person name="Grigoriev I."/>
        </authorList>
    </citation>
    <scope>NUCLEOTIDE SEQUENCE [LARGE SCALE GENOMIC DNA]</scope>
    <source>
        <strain evidence="11">CBS 304.66</strain>
    </source>
</reference>
<dbReference type="InterPro" id="IPR038765">
    <property type="entry name" value="Papain-like_cys_pep_sf"/>
</dbReference>
<evidence type="ECO:0000259" key="8">
    <source>
        <dbReference type="SMART" id="SM01031"/>
    </source>
</evidence>
<dbReference type="InterPro" id="IPR018328">
    <property type="entry name" value="Rad4_beta-hairpin_dom3"/>
</dbReference>
<feature type="compositionally biased region" description="Polar residues" evidence="6">
    <location>
        <begin position="243"/>
        <end position="253"/>
    </location>
</feature>
<feature type="compositionally biased region" description="Basic and acidic residues" evidence="6">
    <location>
        <begin position="388"/>
        <end position="401"/>
    </location>
</feature>
<dbReference type="FunFam" id="3.30.70.2460:FF:000001">
    <property type="entry name" value="DNA repair protein Rad4 family"/>
    <property type="match status" value="1"/>
</dbReference>
<dbReference type="GO" id="GO:0003697">
    <property type="term" value="F:single-stranded DNA binding"/>
    <property type="evidence" value="ECO:0007669"/>
    <property type="project" value="TreeGrafter"/>
</dbReference>
<dbReference type="GO" id="GO:0003684">
    <property type="term" value="F:damaged DNA binding"/>
    <property type="evidence" value="ECO:0007669"/>
    <property type="project" value="InterPro"/>
</dbReference>
<dbReference type="EMBL" id="ML986643">
    <property type="protein sequence ID" value="KAF2262211.1"/>
    <property type="molecule type" value="Genomic_DNA"/>
</dbReference>
<feature type="region of interest" description="Disordered" evidence="6">
    <location>
        <begin position="372"/>
        <end position="432"/>
    </location>
</feature>
<dbReference type="Gene3D" id="3.30.70.2460">
    <property type="entry name" value="Rad4, beta-hairpin domain BHD3"/>
    <property type="match status" value="1"/>
</dbReference>
<dbReference type="Pfam" id="PF10403">
    <property type="entry name" value="BHD_1"/>
    <property type="match status" value="1"/>
</dbReference>
<evidence type="ECO:0000259" key="7">
    <source>
        <dbReference type="SMART" id="SM01030"/>
    </source>
</evidence>
<dbReference type="PANTHER" id="PTHR12135">
    <property type="entry name" value="DNA REPAIR PROTEIN XP-C / RAD4"/>
    <property type="match status" value="1"/>
</dbReference>
<dbReference type="OrthoDB" id="300780at2759"/>
<feature type="compositionally biased region" description="Low complexity" evidence="6">
    <location>
        <begin position="420"/>
        <end position="430"/>
    </location>
</feature>
<dbReference type="GO" id="GO:0071942">
    <property type="term" value="C:XPC complex"/>
    <property type="evidence" value="ECO:0007669"/>
    <property type="project" value="TreeGrafter"/>
</dbReference>
<dbReference type="PANTHER" id="PTHR12135:SF2">
    <property type="entry name" value="DNA REPAIR PROTEIN RAD34"/>
    <property type="match status" value="1"/>
</dbReference>
<dbReference type="InterPro" id="IPR004583">
    <property type="entry name" value="DNA_repair_Rad4"/>
</dbReference>
<feature type="region of interest" description="Disordered" evidence="6">
    <location>
        <begin position="1"/>
        <end position="117"/>
    </location>
</feature>